<dbReference type="GO" id="GO:0016787">
    <property type="term" value="F:hydrolase activity"/>
    <property type="evidence" value="ECO:0007669"/>
    <property type="project" value="UniProtKB-KW"/>
</dbReference>
<dbReference type="Proteomes" id="UP001218362">
    <property type="component" value="Chromosome"/>
</dbReference>
<organism evidence="1 2">
    <name type="scientific">Candidatus Andeanibacterium colombiense</name>
    <dbReference type="NCBI Taxonomy" id="3121345"/>
    <lineage>
        <taxon>Bacteria</taxon>
        <taxon>Pseudomonadati</taxon>
        <taxon>Pseudomonadota</taxon>
        <taxon>Alphaproteobacteria</taxon>
        <taxon>Sphingomonadales</taxon>
        <taxon>Sphingomonadaceae</taxon>
        <taxon>Candidatus Andeanibacterium</taxon>
    </lineage>
</organism>
<dbReference type="Gene3D" id="3.30.1330.40">
    <property type="entry name" value="RutC-like"/>
    <property type="match status" value="1"/>
</dbReference>
<name>A0AAJ6BPE4_9SPHN</name>
<gene>
    <name evidence="1" type="ORF">P0Y56_06220</name>
</gene>
<reference evidence="1" key="1">
    <citation type="submission" date="2023-03" db="EMBL/GenBank/DDBJ databases">
        <title>Andean soil-derived lignocellulolytic bacterial consortium as a source of novel taxa and putative plastic-active enzymes.</title>
        <authorList>
            <person name="Diaz-Garcia L."/>
            <person name="Chuvochina M."/>
            <person name="Feuerriegel G."/>
            <person name="Bunk B."/>
            <person name="Sproer C."/>
            <person name="Streit W.R."/>
            <person name="Rodriguez L.M."/>
            <person name="Overmann J."/>
            <person name="Jimenez D.J."/>
        </authorList>
    </citation>
    <scope>NUCLEOTIDE SEQUENCE</scope>
    <source>
        <strain evidence="1">MAG 26</strain>
    </source>
</reference>
<evidence type="ECO:0000313" key="1">
    <source>
        <dbReference type="EMBL" id="WEK47887.1"/>
    </source>
</evidence>
<dbReference type="AlphaFoldDB" id="A0AAJ6BPE4"/>
<dbReference type="SUPFAM" id="SSF55298">
    <property type="entry name" value="YjgF-like"/>
    <property type="match status" value="1"/>
</dbReference>
<proteinExistence type="predicted"/>
<keyword evidence="1" id="KW-0378">Hydrolase</keyword>
<dbReference type="Pfam" id="PF01042">
    <property type="entry name" value="Ribonuc_L-PSP"/>
    <property type="match status" value="1"/>
</dbReference>
<sequence>MTETKIRPRGCEYVHAKMAGAHAKFHVPSAREIDGWVYLTGVIAAHEEGDAPGYAAGFERAFAYTAEILALADCDWNDVVSITSHHLDIGAQLGEMAQVKDGYCDAPYPAWSVLGAASLANPSGFCELVVVARKPD</sequence>
<dbReference type="InterPro" id="IPR035959">
    <property type="entry name" value="RutC-like_sf"/>
</dbReference>
<dbReference type="InterPro" id="IPR006175">
    <property type="entry name" value="YjgF/YER057c/UK114"/>
</dbReference>
<evidence type="ECO:0000313" key="2">
    <source>
        <dbReference type="Proteomes" id="UP001218362"/>
    </source>
</evidence>
<dbReference type="EMBL" id="CP119316">
    <property type="protein sequence ID" value="WEK47887.1"/>
    <property type="molecule type" value="Genomic_DNA"/>
</dbReference>
<accession>A0AAJ6BPE4</accession>
<protein>
    <submittedName>
        <fullName evidence="1">Rid family hydrolase</fullName>
    </submittedName>
</protein>
<dbReference type="KEGG" id="acob:P0Y56_06220"/>